<dbReference type="Proteomes" id="UP000242877">
    <property type="component" value="Unassembled WGS sequence"/>
</dbReference>
<evidence type="ECO:0000313" key="3">
    <source>
        <dbReference type="EMBL" id="KZZ87415.1"/>
    </source>
</evidence>
<feature type="signal peptide" evidence="2">
    <location>
        <begin position="1"/>
        <end position="17"/>
    </location>
</feature>
<comment type="caution">
    <text evidence="3">The sequence shown here is derived from an EMBL/GenBank/DDBJ whole genome shotgun (WGS) entry which is preliminary data.</text>
</comment>
<organism evidence="3 4">
    <name type="scientific">Ascosphaera apis ARSEF 7405</name>
    <dbReference type="NCBI Taxonomy" id="392613"/>
    <lineage>
        <taxon>Eukaryota</taxon>
        <taxon>Fungi</taxon>
        <taxon>Dikarya</taxon>
        <taxon>Ascomycota</taxon>
        <taxon>Pezizomycotina</taxon>
        <taxon>Eurotiomycetes</taxon>
        <taxon>Eurotiomycetidae</taxon>
        <taxon>Onygenales</taxon>
        <taxon>Ascosphaeraceae</taxon>
        <taxon>Ascosphaera</taxon>
    </lineage>
</organism>
<feature type="chain" id="PRO_5007893413" evidence="2">
    <location>
        <begin position="18"/>
        <end position="125"/>
    </location>
</feature>
<feature type="region of interest" description="Disordered" evidence="1">
    <location>
        <begin position="26"/>
        <end position="66"/>
    </location>
</feature>
<name>A0A167VEI7_9EURO</name>
<gene>
    <name evidence="3" type="ORF">AAP_05648</name>
</gene>
<proteinExistence type="predicted"/>
<dbReference type="VEuPathDB" id="FungiDB:AAP_05648"/>
<accession>A0A167VEI7</accession>
<protein>
    <submittedName>
        <fullName evidence="3">Uncharacterized protein</fullName>
    </submittedName>
</protein>
<dbReference type="AlphaFoldDB" id="A0A167VEI7"/>
<sequence>MVRSLGFLALLTGSAFGAALEARDQPSAGVSSSVGPSSTWTWPSGPKPTTSQASMTASTSDVEGFPSSQVVLNQKTPFSSMSTSTGETQVFESMNAARHHHFITFNPGLSYFVFIGPMQRTSISQ</sequence>
<dbReference type="EMBL" id="AZGZ01000034">
    <property type="protein sequence ID" value="KZZ87415.1"/>
    <property type="molecule type" value="Genomic_DNA"/>
</dbReference>
<evidence type="ECO:0000256" key="1">
    <source>
        <dbReference type="SAM" id="MobiDB-lite"/>
    </source>
</evidence>
<keyword evidence="4" id="KW-1185">Reference proteome</keyword>
<feature type="compositionally biased region" description="Low complexity" evidence="1">
    <location>
        <begin position="29"/>
        <end position="60"/>
    </location>
</feature>
<keyword evidence="2" id="KW-0732">Signal</keyword>
<evidence type="ECO:0000256" key="2">
    <source>
        <dbReference type="SAM" id="SignalP"/>
    </source>
</evidence>
<reference evidence="3 4" key="1">
    <citation type="journal article" date="2016" name="Genome Biol. Evol.">
        <title>Divergent and convergent evolution of fungal pathogenicity.</title>
        <authorList>
            <person name="Shang Y."/>
            <person name="Xiao G."/>
            <person name="Zheng P."/>
            <person name="Cen K."/>
            <person name="Zhan S."/>
            <person name="Wang C."/>
        </authorList>
    </citation>
    <scope>NUCLEOTIDE SEQUENCE [LARGE SCALE GENOMIC DNA]</scope>
    <source>
        <strain evidence="3 4">ARSEF 7405</strain>
    </source>
</reference>
<evidence type="ECO:0000313" key="4">
    <source>
        <dbReference type="Proteomes" id="UP000242877"/>
    </source>
</evidence>